<evidence type="ECO:0000313" key="8">
    <source>
        <dbReference type="EMBL" id="QQC43615.1"/>
    </source>
</evidence>
<keyword evidence="9" id="KW-1185">Reference proteome</keyword>
<proteinExistence type="inferred from homology"/>
<dbReference type="SMART" id="SM00829">
    <property type="entry name" value="PKS_ER"/>
    <property type="match status" value="1"/>
</dbReference>
<comment type="similarity">
    <text evidence="2 6">Belongs to the zinc-containing alcohol dehydrogenase family.</text>
</comment>
<evidence type="ECO:0000256" key="6">
    <source>
        <dbReference type="RuleBase" id="RU361277"/>
    </source>
</evidence>
<dbReference type="AlphaFoldDB" id="A0AAQ0BVM5"/>
<evidence type="ECO:0000256" key="3">
    <source>
        <dbReference type="ARBA" id="ARBA00022723"/>
    </source>
</evidence>
<feature type="domain" description="Enoyl reductase (ER)" evidence="7">
    <location>
        <begin position="10"/>
        <end position="341"/>
    </location>
</feature>
<evidence type="ECO:0000256" key="5">
    <source>
        <dbReference type="ARBA" id="ARBA00023002"/>
    </source>
</evidence>
<comment type="cofactor">
    <cofactor evidence="1 6">
        <name>Zn(2+)</name>
        <dbReference type="ChEBI" id="CHEBI:29105"/>
    </cofactor>
</comment>
<dbReference type="GO" id="GO:0016491">
    <property type="term" value="F:oxidoreductase activity"/>
    <property type="evidence" value="ECO:0007669"/>
    <property type="project" value="UniProtKB-KW"/>
</dbReference>
<dbReference type="InterPro" id="IPR036291">
    <property type="entry name" value="NAD(P)-bd_dom_sf"/>
</dbReference>
<evidence type="ECO:0000313" key="9">
    <source>
        <dbReference type="Proteomes" id="UP000595220"/>
    </source>
</evidence>
<dbReference type="EMBL" id="CP066065">
    <property type="protein sequence ID" value="QQC43615.1"/>
    <property type="molecule type" value="Genomic_DNA"/>
</dbReference>
<dbReference type="PANTHER" id="PTHR43161">
    <property type="entry name" value="SORBITOL DEHYDROGENASE"/>
    <property type="match status" value="1"/>
</dbReference>
<sequence>MQAVRVHKTGGAVELRVDEVPDPKAGHGEVRIKMEWGGICGSDLAYWRHGVSGTAVLKYPLTLGHEVAGTIDQIGPGVTTLNVGDRVTVHPATLVGEHVMPPHLEGRDNLWPECRYFGSAACSPHEEGGFSTYKVAREDQIRLLPSNVSTRHGAVAEPLGVATHAVNRAGSVAGKRILVNGTGPIGALVVAAAKRAGAATIYAADMSESALRIAQAMGADETINRSEGAPLPAEVDLAFEASGASRALGDIFLSVVRGGRVIQVGNMAASESPAALGQLVTRELEYIGSFRFIDEITDAVDSLAGGLDVEPLLTHTFDIDDALRAFETAADRSTGSSKVLLKLS</sequence>
<dbReference type="PANTHER" id="PTHR43161:SF9">
    <property type="entry name" value="SORBITOL DEHYDROGENASE"/>
    <property type="match status" value="1"/>
</dbReference>
<accession>A0AAQ0BVM5</accession>
<dbReference type="PROSITE" id="PS00059">
    <property type="entry name" value="ADH_ZINC"/>
    <property type="match status" value="1"/>
</dbReference>
<dbReference type="Pfam" id="PF00107">
    <property type="entry name" value="ADH_zinc_N"/>
    <property type="match status" value="1"/>
</dbReference>
<dbReference type="Gene3D" id="3.40.50.720">
    <property type="entry name" value="NAD(P)-binding Rossmann-like Domain"/>
    <property type="match status" value="1"/>
</dbReference>
<dbReference type="InterPro" id="IPR002328">
    <property type="entry name" value="ADH_Zn_CS"/>
</dbReference>
<dbReference type="GO" id="GO:0008270">
    <property type="term" value="F:zinc ion binding"/>
    <property type="evidence" value="ECO:0007669"/>
    <property type="project" value="InterPro"/>
</dbReference>
<dbReference type="InterPro" id="IPR013154">
    <property type="entry name" value="ADH-like_N"/>
</dbReference>
<dbReference type="Proteomes" id="UP000595220">
    <property type="component" value="Chromosome"/>
</dbReference>
<name>A0AAQ0BVM5_9ACTO</name>
<keyword evidence="4 6" id="KW-0862">Zinc</keyword>
<keyword evidence="3 6" id="KW-0479">Metal-binding</keyword>
<organism evidence="8 9">
    <name type="scientific">Schaalia meyeri</name>
    <dbReference type="NCBI Taxonomy" id="52773"/>
    <lineage>
        <taxon>Bacteria</taxon>
        <taxon>Bacillati</taxon>
        <taxon>Actinomycetota</taxon>
        <taxon>Actinomycetes</taxon>
        <taxon>Actinomycetales</taxon>
        <taxon>Actinomycetaceae</taxon>
        <taxon>Schaalia</taxon>
    </lineage>
</organism>
<keyword evidence="5" id="KW-0560">Oxidoreductase</keyword>
<dbReference type="SUPFAM" id="SSF50129">
    <property type="entry name" value="GroES-like"/>
    <property type="match status" value="1"/>
</dbReference>
<evidence type="ECO:0000256" key="2">
    <source>
        <dbReference type="ARBA" id="ARBA00008072"/>
    </source>
</evidence>
<dbReference type="KEGG" id="amy:ADJ76_07920"/>
<dbReference type="RefSeq" id="WP_050695538.1">
    <property type="nucleotide sequence ID" value="NZ_CP012072.1"/>
</dbReference>
<dbReference type="Pfam" id="PF08240">
    <property type="entry name" value="ADH_N"/>
    <property type="match status" value="1"/>
</dbReference>
<dbReference type="InterPro" id="IPR020843">
    <property type="entry name" value="ER"/>
</dbReference>
<dbReference type="SUPFAM" id="SSF51735">
    <property type="entry name" value="NAD(P)-binding Rossmann-fold domains"/>
    <property type="match status" value="1"/>
</dbReference>
<gene>
    <name evidence="8" type="ORF">I6H42_07475</name>
</gene>
<reference evidence="8 9" key="1">
    <citation type="submission" date="2020-12" db="EMBL/GenBank/DDBJ databases">
        <title>FDA dAtabase for Regulatory Grade micrObial Sequences (FDA-ARGOS): Supporting development and validation of Infectious Disease Dx tests.</title>
        <authorList>
            <person name="Sproer C."/>
            <person name="Gronow S."/>
            <person name="Severitt S."/>
            <person name="Schroder I."/>
            <person name="Tallon L."/>
            <person name="Sadzewicz L."/>
            <person name="Zhao X."/>
            <person name="Boylan J."/>
            <person name="Ott S."/>
            <person name="Bowen H."/>
            <person name="Vavikolanu K."/>
            <person name="Mehta A."/>
            <person name="Aluvathingal J."/>
            <person name="Nadendla S."/>
            <person name="Lowell S."/>
            <person name="Myers T."/>
            <person name="Yan Y."/>
            <person name="Sichtig H."/>
        </authorList>
    </citation>
    <scope>NUCLEOTIDE SEQUENCE [LARGE SCALE GENOMIC DNA]</scope>
    <source>
        <strain evidence="8 9">FDAARGOS_985</strain>
    </source>
</reference>
<dbReference type="InterPro" id="IPR013149">
    <property type="entry name" value="ADH-like_C"/>
</dbReference>
<dbReference type="CDD" id="cd08232">
    <property type="entry name" value="idonate-5-DH"/>
    <property type="match status" value="1"/>
</dbReference>
<evidence type="ECO:0000256" key="4">
    <source>
        <dbReference type="ARBA" id="ARBA00022833"/>
    </source>
</evidence>
<dbReference type="Gene3D" id="3.90.180.10">
    <property type="entry name" value="Medium-chain alcohol dehydrogenases, catalytic domain"/>
    <property type="match status" value="1"/>
</dbReference>
<protein>
    <submittedName>
        <fullName evidence="8">L-idonate 5-dehydrogenase</fullName>
    </submittedName>
</protein>
<evidence type="ECO:0000259" key="7">
    <source>
        <dbReference type="SMART" id="SM00829"/>
    </source>
</evidence>
<evidence type="ECO:0000256" key="1">
    <source>
        <dbReference type="ARBA" id="ARBA00001947"/>
    </source>
</evidence>
<dbReference type="InterPro" id="IPR011032">
    <property type="entry name" value="GroES-like_sf"/>
</dbReference>